<dbReference type="Gramene" id="OE9A034666T1">
    <property type="protein sequence ID" value="OE9A034666C1"/>
    <property type="gene ID" value="OE9A034666"/>
</dbReference>
<reference evidence="2 3" key="1">
    <citation type="submission" date="2019-12" db="EMBL/GenBank/DDBJ databases">
        <authorList>
            <person name="Alioto T."/>
            <person name="Alioto T."/>
            <person name="Gomez Garrido J."/>
        </authorList>
    </citation>
    <scope>NUCLEOTIDE SEQUENCE [LARGE SCALE GENOMIC DNA]</scope>
</reference>
<comment type="caution">
    <text evidence="2">The sequence shown here is derived from an EMBL/GenBank/DDBJ whole genome shotgun (WGS) entry which is preliminary data.</text>
</comment>
<evidence type="ECO:0008006" key="4">
    <source>
        <dbReference type="Google" id="ProtNLM"/>
    </source>
</evidence>
<dbReference type="SUPFAM" id="SSF54001">
    <property type="entry name" value="Cysteine proteinases"/>
    <property type="match status" value="1"/>
</dbReference>
<evidence type="ECO:0000313" key="2">
    <source>
        <dbReference type="EMBL" id="CAA2933357.1"/>
    </source>
</evidence>
<keyword evidence="3" id="KW-1185">Reference proteome</keyword>
<dbReference type="InterPro" id="IPR038765">
    <property type="entry name" value="Papain-like_cys_pep_sf"/>
</dbReference>
<dbReference type="OrthoDB" id="693742at2759"/>
<feature type="region of interest" description="Disordered" evidence="1">
    <location>
        <begin position="48"/>
        <end position="92"/>
    </location>
</feature>
<dbReference type="AlphaFoldDB" id="A0A8S0P6W2"/>
<evidence type="ECO:0000256" key="1">
    <source>
        <dbReference type="SAM" id="MobiDB-lite"/>
    </source>
</evidence>
<accession>A0A8S0P6W2</accession>
<sequence length="300" mass="34429">MNSIIQMQGVLKTNLMEIRTNMQFLSETVSAMISSSMEKIMRRFSDKAKDQGTEIHGVGDKGTHVARGSDKTDEPNVDRKGKGKIDPSEDIGTPYSLQPPSFDLGIEYTQPDDVHSEDVQKQVEVFTKPLFIMYLSQINYMDPRLLMVILNYRSNGFEARKDTVVSVRCWRRKKFNDEDDKIKPAFVIGSFPVGHKSWFYNLIYTESSLSSTDLDYHGPNSKELKVYIDSTLPLQTNGHDCGIFVILYALYILRDGRCSIPHKFDINKYRLGIAALLYKYWEMYMKHAKQGSMEEGMVIE</sequence>
<feature type="compositionally biased region" description="Basic and acidic residues" evidence="1">
    <location>
        <begin position="48"/>
        <end position="87"/>
    </location>
</feature>
<organism evidence="2 3">
    <name type="scientific">Olea europaea subsp. europaea</name>
    <dbReference type="NCBI Taxonomy" id="158383"/>
    <lineage>
        <taxon>Eukaryota</taxon>
        <taxon>Viridiplantae</taxon>
        <taxon>Streptophyta</taxon>
        <taxon>Embryophyta</taxon>
        <taxon>Tracheophyta</taxon>
        <taxon>Spermatophyta</taxon>
        <taxon>Magnoliopsida</taxon>
        <taxon>eudicotyledons</taxon>
        <taxon>Gunneridae</taxon>
        <taxon>Pentapetalae</taxon>
        <taxon>asterids</taxon>
        <taxon>lamiids</taxon>
        <taxon>Lamiales</taxon>
        <taxon>Oleaceae</taxon>
        <taxon>Oleeae</taxon>
        <taxon>Olea</taxon>
    </lineage>
</organism>
<protein>
    <recommendedName>
        <fullName evidence="4">Ubiquitin-like protease family profile domain-containing protein</fullName>
    </recommendedName>
</protein>
<proteinExistence type="predicted"/>
<dbReference type="Proteomes" id="UP000594638">
    <property type="component" value="Unassembled WGS sequence"/>
</dbReference>
<evidence type="ECO:0000313" key="3">
    <source>
        <dbReference type="Proteomes" id="UP000594638"/>
    </source>
</evidence>
<name>A0A8S0P6W2_OLEEU</name>
<gene>
    <name evidence="2" type="ORF">OLEA9_A034666</name>
</gene>
<dbReference type="Gene3D" id="3.40.395.10">
    <property type="entry name" value="Adenoviral Proteinase, Chain A"/>
    <property type="match status" value="1"/>
</dbReference>
<dbReference type="EMBL" id="CACTIH010000002">
    <property type="protein sequence ID" value="CAA2933357.1"/>
    <property type="molecule type" value="Genomic_DNA"/>
</dbReference>